<dbReference type="AlphaFoldDB" id="A0A336KAX7"/>
<dbReference type="PANTHER" id="PTHR45774">
    <property type="entry name" value="BTB/POZ DOMAIN-CONTAINING"/>
    <property type="match status" value="1"/>
</dbReference>
<dbReference type="GO" id="GO:0005829">
    <property type="term" value="C:cytosol"/>
    <property type="evidence" value="ECO:0007669"/>
    <property type="project" value="TreeGrafter"/>
</dbReference>
<dbReference type="PANTHER" id="PTHR45774:SF4">
    <property type="entry name" value="AXUNDEAD, ISOFORM F"/>
    <property type="match status" value="1"/>
</dbReference>
<evidence type="ECO:0000313" key="4">
    <source>
        <dbReference type="EMBL" id="SSX20313.1"/>
    </source>
</evidence>
<dbReference type="InterPro" id="IPR000210">
    <property type="entry name" value="BTB/POZ_dom"/>
</dbReference>
<gene>
    <name evidence="3" type="primary">CSON001062</name>
</gene>
<dbReference type="Pfam" id="PF00651">
    <property type="entry name" value="BTB"/>
    <property type="match status" value="1"/>
</dbReference>
<feature type="region of interest" description="Disordered" evidence="1">
    <location>
        <begin position="285"/>
        <end position="306"/>
    </location>
</feature>
<reference evidence="4" key="2">
    <citation type="submission" date="2018-07" db="EMBL/GenBank/DDBJ databases">
        <authorList>
            <person name="Quirk P.G."/>
            <person name="Krulwich T.A."/>
        </authorList>
    </citation>
    <scope>NUCLEOTIDE SEQUENCE</scope>
</reference>
<dbReference type="Pfam" id="PF07707">
    <property type="entry name" value="BACK"/>
    <property type="match status" value="1"/>
</dbReference>
<dbReference type="CDD" id="cd18186">
    <property type="entry name" value="BTB_POZ_ZBTB_KLHL-like"/>
    <property type="match status" value="1"/>
</dbReference>
<protein>
    <submittedName>
        <fullName evidence="3">CSON001062 protein</fullName>
    </submittedName>
</protein>
<feature type="domain" description="BTB" evidence="2">
    <location>
        <begin position="33"/>
        <end position="105"/>
    </location>
</feature>
<organism evidence="3">
    <name type="scientific">Culicoides sonorensis</name>
    <name type="common">Biting midge</name>
    <dbReference type="NCBI Taxonomy" id="179676"/>
    <lineage>
        <taxon>Eukaryota</taxon>
        <taxon>Metazoa</taxon>
        <taxon>Ecdysozoa</taxon>
        <taxon>Arthropoda</taxon>
        <taxon>Hexapoda</taxon>
        <taxon>Insecta</taxon>
        <taxon>Pterygota</taxon>
        <taxon>Neoptera</taxon>
        <taxon>Endopterygota</taxon>
        <taxon>Diptera</taxon>
        <taxon>Nematocera</taxon>
        <taxon>Chironomoidea</taxon>
        <taxon>Ceratopogonidae</taxon>
        <taxon>Ceratopogoninae</taxon>
        <taxon>Culicoides</taxon>
        <taxon>Monoculicoides</taxon>
    </lineage>
</organism>
<dbReference type="EMBL" id="UFQT01000116">
    <property type="protein sequence ID" value="SSX20313.1"/>
    <property type="molecule type" value="Genomic_DNA"/>
</dbReference>
<dbReference type="EMBL" id="UFQS01000116">
    <property type="protein sequence ID" value="SSW99933.1"/>
    <property type="molecule type" value="Genomic_DNA"/>
</dbReference>
<dbReference type="InterPro" id="IPR011705">
    <property type="entry name" value="BACK"/>
</dbReference>
<dbReference type="Gene3D" id="3.30.710.10">
    <property type="entry name" value="Potassium Channel Kv1.1, Chain A"/>
    <property type="match status" value="1"/>
</dbReference>
<dbReference type="SMART" id="SM00225">
    <property type="entry name" value="BTB"/>
    <property type="match status" value="1"/>
</dbReference>
<name>A0A336KAX7_CULSO</name>
<sequence length="306" mass="35568">MPNLDKEVKPKTVASTPSMHTNLGQSFLDQENVDCEFICRDLLNNNVKRTIGAHKVVLCAASPVFRAMLLGPLKEKGPVTISDVSYQAFKWLLWIIYRQKIVPMPTQYEHISFYGRDIYIAAQKYDCQKALVDIRQVIVGRLRDFPSEACVWFTLSEMFDDPLIRFSALNAFVSKTDEILISSDFRNILPSTIAIIFKQEQLNIKNEFDLVKALESYLRHNSSVTLENEHIIEAKRHIRFLTLTKKQIRDTTVLTPQEKIEILYCYDTNEEVSVMKTLEMSFDKMMRDKPRPNIRRTPRKRGKQSK</sequence>
<dbReference type="VEuPathDB" id="VectorBase:CSON001062"/>
<dbReference type="Gene3D" id="1.25.40.420">
    <property type="match status" value="1"/>
</dbReference>
<dbReference type="PROSITE" id="PS50097">
    <property type="entry name" value="BTB"/>
    <property type="match status" value="1"/>
</dbReference>
<evidence type="ECO:0000259" key="2">
    <source>
        <dbReference type="PROSITE" id="PS50097"/>
    </source>
</evidence>
<reference evidence="3" key="1">
    <citation type="submission" date="2018-04" db="EMBL/GenBank/DDBJ databases">
        <authorList>
            <person name="Go L.Y."/>
            <person name="Mitchell J.A."/>
        </authorList>
    </citation>
    <scope>NUCLEOTIDE SEQUENCE</scope>
    <source>
        <tissue evidence="3">Whole organism</tissue>
    </source>
</reference>
<dbReference type="GO" id="GO:0022008">
    <property type="term" value="P:neurogenesis"/>
    <property type="evidence" value="ECO:0007669"/>
    <property type="project" value="TreeGrafter"/>
</dbReference>
<feature type="compositionally biased region" description="Basic residues" evidence="1">
    <location>
        <begin position="292"/>
        <end position="306"/>
    </location>
</feature>
<dbReference type="InterPro" id="IPR011333">
    <property type="entry name" value="SKP1/BTB/POZ_sf"/>
</dbReference>
<dbReference type="SUPFAM" id="SSF54695">
    <property type="entry name" value="POZ domain"/>
    <property type="match status" value="1"/>
</dbReference>
<evidence type="ECO:0000313" key="3">
    <source>
        <dbReference type="EMBL" id="SSW99933.1"/>
    </source>
</evidence>
<proteinExistence type="predicted"/>
<evidence type="ECO:0000256" key="1">
    <source>
        <dbReference type="SAM" id="MobiDB-lite"/>
    </source>
</evidence>
<accession>A0A336KAX7</accession>